<keyword evidence="2" id="KW-1185">Reference proteome</keyword>
<name>A0ABQ1FW05_9GAMM</name>
<gene>
    <name evidence="1" type="ORF">GCM10010981_19250</name>
</gene>
<evidence type="ECO:0000313" key="2">
    <source>
        <dbReference type="Proteomes" id="UP000620046"/>
    </source>
</evidence>
<evidence type="ECO:0000313" key="1">
    <source>
        <dbReference type="EMBL" id="GGA30396.1"/>
    </source>
</evidence>
<dbReference type="EMBL" id="BMJA01000001">
    <property type="protein sequence ID" value="GGA30396.1"/>
    <property type="molecule type" value="Genomic_DNA"/>
</dbReference>
<dbReference type="RefSeq" id="WP_188793984.1">
    <property type="nucleotide sequence ID" value="NZ_BMJA01000001.1"/>
</dbReference>
<comment type="caution">
    <text evidence="1">The sequence shown here is derived from an EMBL/GenBank/DDBJ whole genome shotgun (WGS) entry which is preliminary data.</text>
</comment>
<proteinExistence type="predicted"/>
<reference evidence="2" key="1">
    <citation type="journal article" date="2019" name="Int. J. Syst. Evol. Microbiol.">
        <title>The Global Catalogue of Microorganisms (GCM) 10K type strain sequencing project: providing services to taxonomists for standard genome sequencing and annotation.</title>
        <authorList>
            <consortium name="The Broad Institute Genomics Platform"/>
            <consortium name="The Broad Institute Genome Sequencing Center for Infectious Disease"/>
            <person name="Wu L."/>
            <person name="Ma J."/>
        </authorList>
    </citation>
    <scope>NUCLEOTIDE SEQUENCE [LARGE SCALE GENOMIC DNA]</scope>
    <source>
        <strain evidence="2">CGMCC 1.15439</strain>
    </source>
</reference>
<evidence type="ECO:0008006" key="3">
    <source>
        <dbReference type="Google" id="ProtNLM"/>
    </source>
</evidence>
<protein>
    <recommendedName>
        <fullName evidence="3">DUF2384 domain-containing protein</fullName>
    </recommendedName>
</protein>
<dbReference type="Proteomes" id="UP000620046">
    <property type="component" value="Unassembled WGS sequence"/>
</dbReference>
<sequence>MVFAQRKVANEFLQFLADIYDPATGIVSCVRLAASLGMTEDALLKRWIRRGTRVSWRQFSDELLSVLDVAQAQRRDLEQAIDWYFNCPIEPCGRKTADELVTAGETDRLLRELDTYGVRMHAVQDRARPRLVHGSHR</sequence>
<accession>A0ABQ1FW05</accession>
<organism evidence="1 2">
    <name type="scientific">Dyella nitratireducens</name>
    <dbReference type="NCBI Taxonomy" id="1849580"/>
    <lineage>
        <taxon>Bacteria</taxon>
        <taxon>Pseudomonadati</taxon>
        <taxon>Pseudomonadota</taxon>
        <taxon>Gammaproteobacteria</taxon>
        <taxon>Lysobacterales</taxon>
        <taxon>Rhodanobacteraceae</taxon>
        <taxon>Dyella</taxon>
    </lineage>
</organism>